<comment type="subcellular location">
    <subcellularLocation>
        <location evidence="2">Membrane</location>
    </subcellularLocation>
</comment>
<dbReference type="PROSITE" id="PS51379">
    <property type="entry name" value="4FE4S_FER_2"/>
    <property type="match status" value="2"/>
</dbReference>
<sequence length="676" mass="73675">MSEEKKTLFVNNREIEIAGERNLLELIRKAGIDIPTFCYHSELSIYGACRLCLVDVKGRGIMASCSTAPEAGMVIFTDTKAIRNMRKINVELLLASHKRECPSCQRSANCSLQDIARKLGVHDVRYKQSIKDLPVDESSPSLVRDPNKCVLCGDCVRVCSEVQSVGALDFACRGSNARVVPAFDSNLSEVECVNCGQCAQVCPTGAIVAKSNIDQVWDAIYDPDKIVIAQVAPAVRVGLGEKLGGFAMGENVARKMVTAMKILGFDEVYDTCFAADMTIFEEATEFLDRLENNGVLPMFTSCCPGWVKFAETYYPELLPNISTTRSPQAIFGSIARKTLPAKLGVKPENLVVVSIMPCTAKKYEAQLPKFSQDGRPDVDYVLTTNELAQMIQSMGIQTNELEPSAFDMPLGFSTGGGVIFGATGGVMEAALRFAVEKVSGNPMSPIDFKETRGLAPRKEATLEVAGKKLRIAVVHGLANARKLVEEVKAGKAAYDFVEVMACPGGCVAGGGQPISHDKDFRTKRAAGLYDTDKGRQVQKPQDNYWVDKCYAESFGGRPGSHEAHTRLHTHYQNRSQLFDAKSPILRSKKEDALPICVTLCTKQSKCPGQELLGRVVEFVKQKGWADSVNIDAAFSSRPEADGTISVTVGDVVIPRNDSVEQTFAEVRRAIESAFAK</sequence>
<dbReference type="RefSeq" id="WP_106053400.1">
    <property type="nucleotide sequence ID" value="NZ_CALXOB010000049.1"/>
</dbReference>
<keyword evidence="4" id="KW-0004">4Fe-4S</keyword>
<evidence type="ECO:0000313" key="17">
    <source>
        <dbReference type="EMBL" id="MST98381.1"/>
    </source>
</evidence>
<dbReference type="InterPro" id="IPR050340">
    <property type="entry name" value="Cytosolic_Fe-S_CAF"/>
</dbReference>
<proteinExistence type="inferred from homology"/>
<dbReference type="Proteomes" id="UP000435649">
    <property type="component" value="Unassembled WGS sequence"/>
</dbReference>
<dbReference type="InterPro" id="IPR003149">
    <property type="entry name" value="Fe_hydrogenase_ssu"/>
</dbReference>
<dbReference type="GO" id="GO:0016020">
    <property type="term" value="C:membrane"/>
    <property type="evidence" value="ECO:0007669"/>
    <property type="project" value="UniProtKB-SubCell"/>
</dbReference>
<keyword evidence="12" id="KW-0472">Membrane</keyword>
<keyword evidence="11" id="KW-0520">NAD</keyword>
<dbReference type="SMART" id="SM00929">
    <property type="entry name" value="NADH-G_4Fe-4S_3"/>
    <property type="match status" value="1"/>
</dbReference>
<dbReference type="PROSITE" id="PS00198">
    <property type="entry name" value="4FE4S_FER_1"/>
    <property type="match status" value="1"/>
</dbReference>
<dbReference type="GO" id="GO:0051537">
    <property type="term" value="F:2 iron, 2 sulfur cluster binding"/>
    <property type="evidence" value="ECO:0007669"/>
    <property type="project" value="UniProtKB-KW"/>
</dbReference>
<dbReference type="Gene3D" id="4.10.260.20">
    <property type="entry name" value="Iron hydrogenase, small subunit"/>
    <property type="match status" value="1"/>
</dbReference>
<dbReference type="Gene3D" id="3.30.70.20">
    <property type="match status" value="1"/>
</dbReference>
<evidence type="ECO:0000256" key="9">
    <source>
        <dbReference type="ARBA" id="ARBA00023004"/>
    </source>
</evidence>
<dbReference type="AlphaFoldDB" id="A0A844G736"/>
<gene>
    <name evidence="17" type="ORF">FYJ85_15170</name>
</gene>
<dbReference type="GO" id="GO:0008901">
    <property type="term" value="F:ferredoxin hydrogenase activity"/>
    <property type="evidence" value="ECO:0007669"/>
    <property type="project" value="InterPro"/>
</dbReference>
<reference evidence="17 18" key="1">
    <citation type="submission" date="2019-08" db="EMBL/GenBank/DDBJ databases">
        <title>In-depth cultivation of the pig gut microbiome towards novel bacterial diversity and tailored functional studies.</title>
        <authorList>
            <person name="Wylensek D."/>
            <person name="Hitch T.C.A."/>
            <person name="Clavel T."/>
        </authorList>
    </citation>
    <scope>NUCLEOTIDE SEQUENCE [LARGE SCALE GENOMIC DNA]</scope>
    <source>
        <strain evidence="17 18">BBE-744-WT-12</strain>
    </source>
</reference>
<dbReference type="InterPro" id="IPR013352">
    <property type="entry name" value="Fe_hydrogenase_subset"/>
</dbReference>
<dbReference type="GO" id="GO:0005506">
    <property type="term" value="F:iron ion binding"/>
    <property type="evidence" value="ECO:0007669"/>
    <property type="project" value="InterPro"/>
</dbReference>
<dbReference type="Pfam" id="PF02256">
    <property type="entry name" value="Fe_hyd_SSU"/>
    <property type="match status" value="1"/>
</dbReference>
<keyword evidence="5" id="KW-0001">2Fe-2S</keyword>
<keyword evidence="6" id="KW-0479">Metal-binding</keyword>
<keyword evidence="8" id="KW-1278">Translocase</keyword>
<dbReference type="InterPro" id="IPR036010">
    <property type="entry name" value="2Fe-2S_ferredoxin-like_sf"/>
</dbReference>
<name>A0A844G736_9BACT</name>
<dbReference type="GO" id="GO:0051539">
    <property type="term" value="F:4 iron, 4 sulfur cluster binding"/>
    <property type="evidence" value="ECO:0007669"/>
    <property type="project" value="UniProtKB-KW"/>
</dbReference>
<dbReference type="Pfam" id="PF13510">
    <property type="entry name" value="Fer2_4"/>
    <property type="match status" value="1"/>
</dbReference>
<evidence type="ECO:0000256" key="10">
    <source>
        <dbReference type="ARBA" id="ARBA00023014"/>
    </source>
</evidence>
<comment type="cofactor">
    <cofactor evidence="13">
        <name>[2Fe-2S] cluster</name>
        <dbReference type="ChEBI" id="CHEBI:190135"/>
    </cofactor>
</comment>
<dbReference type="InterPro" id="IPR001041">
    <property type="entry name" value="2Fe-2S_ferredoxin-type"/>
</dbReference>
<evidence type="ECO:0000256" key="6">
    <source>
        <dbReference type="ARBA" id="ARBA00022723"/>
    </source>
</evidence>
<dbReference type="SUPFAM" id="SSF53920">
    <property type="entry name" value="Fe-only hydrogenase"/>
    <property type="match status" value="1"/>
</dbReference>
<evidence type="ECO:0000256" key="4">
    <source>
        <dbReference type="ARBA" id="ARBA00022485"/>
    </source>
</evidence>
<dbReference type="PROSITE" id="PS51085">
    <property type="entry name" value="2FE2S_FER_2"/>
    <property type="match status" value="1"/>
</dbReference>
<evidence type="ECO:0000259" key="15">
    <source>
        <dbReference type="PROSITE" id="PS51379"/>
    </source>
</evidence>
<dbReference type="GO" id="GO:0042773">
    <property type="term" value="P:ATP synthesis coupled electron transport"/>
    <property type="evidence" value="ECO:0007669"/>
    <property type="project" value="InterPro"/>
</dbReference>
<feature type="domain" description="4Fe-4S His(Cys)3-ligated-type" evidence="16">
    <location>
        <begin position="81"/>
        <end position="120"/>
    </location>
</feature>
<dbReference type="PROSITE" id="PS00641">
    <property type="entry name" value="COMPLEX1_75K_1"/>
    <property type="match status" value="1"/>
</dbReference>
<dbReference type="InterPro" id="IPR017896">
    <property type="entry name" value="4Fe4S_Fe-S-bd"/>
</dbReference>
<comment type="similarity">
    <text evidence="3">Belongs to the complex I 75 kDa subunit family.</text>
</comment>
<dbReference type="PROSITE" id="PS51839">
    <property type="entry name" value="4FE4S_HC3"/>
    <property type="match status" value="1"/>
</dbReference>
<dbReference type="Gene3D" id="3.10.20.740">
    <property type="match status" value="1"/>
</dbReference>
<dbReference type="Pfam" id="PF12838">
    <property type="entry name" value="Fer4_7"/>
    <property type="match status" value="1"/>
</dbReference>
<dbReference type="FunFam" id="3.10.20.740:FF:000004">
    <property type="entry name" value="NADH-quinone oxidoreductase"/>
    <property type="match status" value="1"/>
</dbReference>
<dbReference type="SUPFAM" id="SSF54862">
    <property type="entry name" value="4Fe-4S ferredoxins"/>
    <property type="match status" value="1"/>
</dbReference>
<keyword evidence="9" id="KW-0408">Iron</keyword>
<feature type="domain" description="2Fe-2S ferredoxin-type" evidence="14">
    <location>
        <begin position="4"/>
        <end position="81"/>
    </location>
</feature>
<keyword evidence="7" id="KW-0677">Repeat</keyword>
<evidence type="ECO:0000256" key="12">
    <source>
        <dbReference type="ARBA" id="ARBA00023136"/>
    </source>
</evidence>
<evidence type="ECO:0000259" key="16">
    <source>
        <dbReference type="PROSITE" id="PS51839"/>
    </source>
</evidence>
<protein>
    <submittedName>
        <fullName evidence="17">2Fe-2S iron-sulfur cluster binding domain-containing protein</fullName>
    </submittedName>
</protein>
<feature type="domain" description="4Fe-4S ferredoxin-type" evidence="15">
    <location>
        <begin position="140"/>
        <end position="170"/>
    </location>
</feature>
<comment type="cofactor">
    <cofactor evidence="1">
        <name>[4Fe-4S] cluster</name>
        <dbReference type="ChEBI" id="CHEBI:49883"/>
    </cofactor>
</comment>
<dbReference type="Pfam" id="PF02906">
    <property type="entry name" value="Fe_hyd_lg_C"/>
    <property type="match status" value="1"/>
</dbReference>
<evidence type="ECO:0000256" key="1">
    <source>
        <dbReference type="ARBA" id="ARBA00001966"/>
    </source>
</evidence>
<dbReference type="InterPro" id="IPR019574">
    <property type="entry name" value="NADH_UbQ_OxRdtase_Gsu_4Fe4S-bd"/>
</dbReference>
<dbReference type="InterPro" id="IPR017900">
    <property type="entry name" value="4Fe4S_Fe_S_CS"/>
</dbReference>
<dbReference type="InterPro" id="IPR000283">
    <property type="entry name" value="NADH_UbQ_OxRdtase_75kDa_su_CS"/>
</dbReference>
<evidence type="ECO:0000256" key="5">
    <source>
        <dbReference type="ARBA" id="ARBA00022714"/>
    </source>
</evidence>
<dbReference type="NCBIfam" id="TIGR02512">
    <property type="entry name" value="FeFe_hydrog_A"/>
    <property type="match status" value="1"/>
</dbReference>
<dbReference type="SMART" id="SM00902">
    <property type="entry name" value="Fe_hyd_SSU"/>
    <property type="match status" value="1"/>
</dbReference>
<evidence type="ECO:0000256" key="13">
    <source>
        <dbReference type="ARBA" id="ARBA00034078"/>
    </source>
</evidence>
<evidence type="ECO:0000313" key="18">
    <source>
        <dbReference type="Proteomes" id="UP000435649"/>
    </source>
</evidence>
<comment type="caution">
    <text evidence="17">The sequence shown here is derived from an EMBL/GenBank/DDBJ whole genome shotgun (WGS) entry which is preliminary data.</text>
</comment>
<dbReference type="PANTHER" id="PTHR11615">
    <property type="entry name" value="NITRATE, FORMATE, IRON DEHYDROGENASE"/>
    <property type="match status" value="1"/>
</dbReference>
<dbReference type="Gene3D" id="3.40.50.1780">
    <property type="match status" value="1"/>
</dbReference>
<evidence type="ECO:0000259" key="14">
    <source>
        <dbReference type="PROSITE" id="PS51085"/>
    </source>
</evidence>
<evidence type="ECO:0000256" key="2">
    <source>
        <dbReference type="ARBA" id="ARBA00004370"/>
    </source>
</evidence>
<evidence type="ECO:0000256" key="3">
    <source>
        <dbReference type="ARBA" id="ARBA00005404"/>
    </source>
</evidence>
<dbReference type="FunFam" id="3.30.70.20:FF:000035">
    <property type="entry name" value="Iron hydrogenase 1"/>
    <property type="match status" value="1"/>
</dbReference>
<evidence type="ECO:0000256" key="8">
    <source>
        <dbReference type="ARBA" id="ARBA00022967"/>
    </source>
</evidence>
<dbReference type="InterPro" id="IPR009016">
    <property type="entry name" value="Fe_hydrogenase"/>
</dbReference>
<dbReference type="EMBL" id="VUNS01000018">
    <property type="protein sequence ID" value="MST98381.1"/>
    <property type="molecule type" value="Genomic_DNA"/>
</dbReference>
<dbReference type="InterPro" id="IPR004108">
    <property type="entry name" value="Fe_hydrogenase_lsu_C"/>
</dbReference>
<dbReference type="Gene3D" id="3.40.950.10">
    <property type="entry name" value="Fe-only Hydrogenase (Larger Subunit), Chain L, domain 3"/>
    <property type="match status" value="1"/>
</dbReference>
<keyword evidence="10" id="KW-0411">Iron-sulfur</keyword>
<dbReference type="CDD" id="cd00207">
    <property type="entry name" value="fer2"/>
    <property type="match status" value="1"/>
</dbReference>
<feature type="domain" description="4Fe-4S ferredoxin-type" evidence="15">
    <location>
        <begin position="183"/>
        <end position="212"/>
    </location>
</feature>
<accession>A0A844G736</accession>
<keyword evidence="18" id="KW-1185">Reference proteome</keyword>
<dbReference type="GO" id="GO:0008137">
    <property type="term" value="F:NADH dehydrogenase (ubiquinone) activity"/>
    <property type="evidence" value="ECO:0007669"/>
    <property type="project" value="InterPro"/>
</dbReference>
<dbReference type="Pfam" id="PF10588">
    <property type="entry name" value="NADH-G_4Fe-4S_3"/>
    <property type="match status" value="1"/>
</dbReference>
<dbReference type="InterPro" id="IPR036991">
    <property type="entry name" value="Fe_hydrogenase_ssu_sf"/>
</dbReference>
<dbReference type="SUPFAM" id="SSF54292">
    <property type="entry name" value="2Fe-2S ferredoxin-like"/>
    <property type="match status" value="1"/>
</dbReference>
<organism evidence="17 18">
    <name type="scientific">Victivallis lenta</name>
    <dbReference type="NCBI Taxonomy" id="2606640"/>
    <lineage>
        <taxon>Bacteria</taxon>
        <taxon>Pseudomonadati</taxon>
        <taxon>Lentisphaerota</taxon>
        <taxon>Lentisphaeria</taxon>
        <taxon>Victivallales</taxon>
        <taxon>Victivallaceae</taxon>
        <taxon>Victivallis</taxon>
    </lineage>
</organism>
<evidence type="ECO:0000256" key="7">
    <source>
        <dbReference type="ARBA" id="ARBA00022737"/>
    </source>
</evidence>
<evidence type="ECO:0000256" key="11">
    <source>
        <dbReference type="ARBA" id="ARBA00023027"/>
    </source>
</evidence>